<dbReference type="InterPro" id="IPR035940">
    <property type="entry name" value="CAP_sf"/>
</dbReference>
<feature type="compositionally biased region" description="Low complexity" evidence="1">
    <location>
        <begin position="240"/>
        <end position="251"/>
    </location>
</feature>
<dbReference type="EMBL" id="BOPD01000017">
    <property type="protein sequence ID" value="GIJ33904.1"/>
    <property type="molecule type" value="Genomic_DNA"/>
</dbReference>
<feature type="region of interest" description="Disordered" evidence="1">
    <location>
        <begin position="363"/>
        <end position="387"/>
    </location>
</feature>
<feature type="compositionally biased region" description="Basic and acidic residues" evidence="1">
    <location>
        <begin position="364"/>
        <end position="373"/>
    </location>
</feature>
<keyword evidence="2" id="KW-0812">Transmembrane</keyword>
<keyword evidence="2" id="KW-0472">Membrane</keyword>
<evidence type="ECO:0000256" key="1">
    <source>
        <dbReference type="SAM" id="MobiDB-lite"/>
    </source>
</evidence>
<keyword evidence="5" id="KW-1185">Reference proteome</keyword>
<dbReference type="Gene3D" id="3.40.33.10">
    <property type="entry name" value="CAP"/>
    <property type="match status" value="1"/>
</dbReference>
<reference evidence="4" key="1">
    <citation type="submission" date="2021-01" db="EMBL/GenBank/DDBJ databases">
        <title>Whole genome shotgun sequence of Verrucosispora sediminis NBRC 107745.</title>
        <authorList>
            <person name="Komaki H."/>
            <person name="Tamura T."/>
        </authorList>
    </citation>
    <scope>NUCLEOTIDE SEQUENCE</scope>
    <source>
        <strain evidence="4">NBRC 107745</strain>
    </source>
</reference>
<dbReference type="RefSeq" id="WP_093401710.1">
    <property type="nucleotide sequence ID" value="NZ_BOPD01000017.1"/>
</dbReference>
<dbReference type="CDD" id="cd05379">
    <property type="entry name" value="CAP_bacterial"/>
    <property type="match status" value="1"/>
</dbReference>
<feature type="compositionally biased region" description="Low complexity" evidence="1">
    <location>
        <begin position="267"/>
        <end position="290"/>
    </location>
</feature>
<protein>
    <recommendedName>
        <fullName evidence="3">SCP domain-containing protein</fullName>
    </recommendedName>
</protein>
<evidence type="ECO:0000313" key="5">
    <source>
        <dbReference type="Proteomes" id="UP000607311"/>
    </source>
</evidence>
<dbReference type="InterPro" id="IPR014044">
    <property type="entry name" value="CAP_dom"/>
</dbReference>
<accession>A0A9W5XKF7</accession>
<keyword evidence="2" id="KW-1133">Transmembrane helix</keyword>
<feature type="compositionally biased region" description="Polar residues" evidence="1">
    <location>
        <begin position="56"/>
        <end position="75"/>
    </location>
</feature>
<dbReference type="Pfam" id="PF00188">
    <property type="entry name" value="CAP"/>
    <property type="match status" value="1"/>
</dbReference>
<dbReference type="Proteomes" id="UP000607311">
    <property type="component" value="Unassembled WGS sequence"/>
</dbReference>
<name>A0A9W5XKF7_9ACTN</name>
<feature type="region of interest" description="Disordered" evidence="1">
    <location>
        <begin position="1"/>
        <end position="121"/>
    </location>
</feature>
<feature type="domain" description="SCP" evidence="3">
    <location>
        <begin position="337"/>
        <end position="450"/>
    </location>
</feature>
<feature type="region of interest" description="Disordered" evidence="1">
    <location>
        <begin position="233"/>
        <end position="327"/>
    </location>
</feature>
<evidence type="ECO:0000259" key="3">
    <source>
        <dbReference type="Pfam" id="PF00188"/>
    </source>
</evidence>
<dbReference type="PANTHER" id="PTHR31157">
    <property type="entry name" value="SCP DOMAIN-CONTAINING PROTEIN"/>
    <property type="match status" value="1"/>
</dbReference>
<comment type="caution">
    <text evidence="4">The sequence shown here is derived from an EMBL/GenBank/DDBJ whole genome shotgun (WGS) entry which is preliminary data.</text>
</comment>
<organism evidence="4 5">
    <name type="scientific">Micromonospora sediminimaris</name>
    <dbReference type="NCBI Taxonomy" id="547162"/>
    <lineage>
        <taxon>Bacteria</taxon>
        <taxon>Bacillati</taxon>
        <taxon>Actinomycetota</taxon>
        <taxon>Actinomycetes</taxon>
        <taxon>Micromonosporales</taxon>
        <taxon>Micromonosporaceae</taxon>
        <taxon>Micromonospora</taxon>
    </lineage>
</organism>
<evidence type="ECO:0000256" key="2">
    <source>
        <dbReference type="SAM" id="Phobius"/>
    </source>
</evidence>
<feature type="compositionally biased region" description="Low complexity" evidence="1">
    <location>
        <begin position="313"/>
        <end position="327"/>
    </location>
</feature>
<sequence>MHGWNDPIDPEHTPRRAEPPTDDPAWLTDRPAPRSSYLFGDDPEDPSDGWYRDQPTEQWRSDATQSYQATETYQPAEQPYPATGQHWYDTSGSFHHDTSGSFHPETGSFHQGPGRHHRDDDRTAVHAADWPTHHASPQDSSYAYDDRLDRYTDQAVGYSDRSSAYAEPVVVPHYGPQTGHREVAGVDEPALEPTAPARRSRRLPRPLVMGGAAAAATLVVSIGVAALALPGDDTPTNSTAGEAPVASAPAVPEEDQELALDLPESQSPSATPSPSVSPSAATASPSPSRTTRPKPAPSRSTAPSRLSAERQGSPSRAASAAPSSSGDVASEAAEVVALVNAERAKAGCGALSIDDKLMTAAQRHSQDQADHKNMSHTGSDGSDPGDRIDRVDYAWRTYGENVAWNQRTPAAVMDAWMNSDGHRANILNCAFTEIGVGVASSNGPYWTQVFAAPR</sequence>
<dbReference type="OrthoDB" id="8611574at2"/>
<feature type="transmembrane region" description="Helical" evidence="2">
    <location>
        <begin position="207"/>
        <end position="229"/>
    </location>
</feature>
<dbReference type="SUPFAM" id="SSF55797">
    <property type="entry name" value="PR-1-like"/>
    <property type="match status" value="1"/>
</dbReference>
<evidence type="ECO:0000313" key="4">
    <source>
        <dbReference type="EMBL" id="GIJ33904.1"/>
    </source>
</evidence>
<proteinExistence type="predicted"/>
<feature type="compositionally biased region" description="Basic and acidic residues" evidence="1">
    <location>
        <begin position="9"/>
        <end position="19"/>
    </location>
</feature>
<gene>
    <name evidence="4" type="ORF">Vse01_30520</name>
</gene>
<dbReference type="AlphaFoldDB" id="A0A9W5XKF7"/>
<dbReference type="PANTHER" id="PTHR31157:SF1">
    <property type="entry name" value="SCP DOMAIN-CONTAINING PROTEIN"/>
    <property type="match status" value="1"/>
</dbReference>